<dbReference type="InterPro" id="IPR025558">
    <property type="entry name" value="DUF4283"/>
</dbReference>
<dbReference type="Proteomes" id="UP001293254">
    <property type="component" value="Unassembled WGS sequence"/>
</dbReference>
<dbReference type="Pfam" id="PF14111">
    <property type="entry name" value="DUF4283"/>
    <property type="match status" value="1"/>
</dbReference>
<dbReference type="AlphaFoldDB" id="A0AAE1YEQ6"/>
<organism evidence="2 3">
    <name type="scientific">Sesamum alatum</name>
    <dbReference type="NCBI Taxonomy" id="300844"/>
    <lineage>
        <taxon>Eukaryota</taxon>
        <taxon>Viridiplantae</taxon>
        <taxon>Streptophyta</taxon>
        <taxon>Embryophyta</taxon>
        <taxon>Tracheophyta</taxon>
        <taxon>Spermatophyta</taxon>
        <taxon>Magnoliopsida</taxon>
        <taxon>eudicotyledons</taxon>
        <taxon>Gunneridae</taxon>
        <taxon>Pentapetalae</taxon>
        <taxon>asterids</taxon>
        <taxon>lamiids</taxon>
        <taxon>Lamiales</taxon>
        <taxon>Pedaliaceae</taxon>
        <taxon>Sesamum</taxon>
    </lineage>
</organism>
<proteinExistence type="predicted"/>
<gene>
    <name evidence="2" type="ORF">Salat_1169100</name>
</gene>
<feature type="domain" description="DUF4283" evidence="1">
    <location>
        <begin position="38"/>
        <end position="115"/>
    </location>
</feature>
<reference evidence="2" key="2">
    <citation type="journal article" date="2024" name="Plant">
        <title>Genomic evolution and insights into agronomic trait innovations of Sesamum species.</title>
        <authorList>
            <person name="Miao H."/>
            <person name="Wang L."/>
            <person name="Qu L."/>
            <person name="Liu H."/>
            <person name="Sun Y."/>
            <person name="Le M."/>
            <person name="Wang Q."/>
            <person name="Wei S."/>
            <person name="Zheng Y."/>
            <person name="Lin W."/>
            <person name="Duan Y."/>
            <person name="Cao H."/>
            <person name="Xiong S."/>
            <person name="Wang X."/>
            <person name="Wei L."/>
            <person name="Li C."/>
            <person name="Ma Q."/>
            <person name="Ju M."/>
            <person name="Zhao R."/>
            <person name="Li G."/>
            <person name="Mu C."/>
            <person name="Tian Q."/>
            <person name="Mei H."/>
            <person name="Zhang T."/>
            <person name="Gao T."/>
            <person name="Zhang H."/>
        </authorList>
    </citation>
    <scope>NUCLEOTIDE SEQUENCE</scope>
    <source>
        <strain evidence="2">3651</strain>
    </source>
</reference>
<accession>A0AAE1YEQ6</accession>
<dbReference type="EMBL" id="JACGWO010000004">
    <property type="protein sequence ID" value="KAK4428693.1"/>
    <property type="molecule type" value="Genomic_DNA"/>
</dbReference>
<evidence type="ECO:0000259" key="1">
    <source>
        <dbReference type="Pfam" id="PF14111"/>
    </source>
</evidence>
<sequence>MDNSDLLNTLVDRTSLLEFHDEEIDPGDNLTFGPHFLIITKILCDKTLNNNAIKSTMLKAWGLPQKTQINTVGPDTLAFLVESEEDRRLILRLTPWSFRGNLLVIKPWLPEKALEEVDLSRFQIWAHVIGLPIILVNKRSAQAIGDMIGKFVHANLATESHRWRKAL</sequence>
<protein>
    <recommendedName>
        <fullName evidence="1">DUF4283 domain-containing protein</fullName>
    </recommendedName>
</protein>
<dbReference type="PANTHER" id="PTHR31286">
    <property type="entry name" value="GLYCINE-RICH CELL WALL STRUCTURAL PROTEIN 1.8-LIKE"/>
    <property type="match status" value="1"/>
</dbReference>
<evidence type="ECO:0000313" key="2">
    <source>
        <dbReference type="EMBL" id="KAK4428693.1"/>
    </source>
</evidence>
<dbReference type="InterPro" id="IPR040256">
    <property type="entry name" value="At4g02000-like"/>
</dbReference>
<name>A0AAE1YEQ6_9LAMI</name>
<keyword evidence="3" id="KW-1185">Reference proteome</keyword>
<evidence type="ECO:0000313" key="3">
    <source>
        <dbReference type="Proteomes" id="UP001293254"/>
    </source>
</evidence>
<reference evidence="2" key="1">
    <citation type="submission" date="2020-06" db="EMBL/GenBank/DDBJ databases">
        <authorList>
            <person name="Li T."/>
            <person name="Hu X."/>
            <person name="Zhang T."/>
            <person name="Song X."/>
            <person name="Zhang H."/>
            <person name="Dai N."/>
            <person name="Sheng W."/>
            <person name="Hou X."/>
            <person name="Wei L."/>
        </authorList>
    </citation>
    <scope>NUCLEOTIDE SEQUENCE</scope>
    <source>
        <strain evidence="2">3651</strain>
        <tissue evidence="2">Leaf</tissue>
    </source>
</reference>
<comment type="caution">
    <text evidence="2">The sequence shown here is derived from an EMBL/GenBank/DDBJ whole genome shotgun (WGS) entry which is preliminary data.</text>
</comment>
<dbReference type="PANTHER" id="PTHR31286:SF178">
    <property type="entry name" value="DUF4283 DOMAIN-CONTAINING PROTEIN"/>
    <property type="match status" value="1"/>
</dbReference>